<dbReference type="AlphaFoldDB" id="A0A401IQM8"/>
<comment type="caution">
    <text evidence="1">The sequence shown here is derived from an EMBL/GenBank/DDBJ whole genome shotgun (WGS) entry which is preliminary data.</text>
</comment>
<protein>
    <recommendedName>
        <fullName evidence="3">DUF3173 domain-containing protein</fullName>
    </recommendedName>
</protein>
<dbReference type="EMBL" id="BFFP01000003">
    <property type="protein sequence ID" value="GBG93838.1"/>
    <property type="molecule type" value="Genomic_DNA"/>
</dbReference>
<accession>A0A401IQM8</accession>
<evidence type="ECO:0000313" key="1">
    <source>
        <dbReference type="EMBL" id="GBG93838.1"/>
    </source>
</evidence>
<evidence type="ECO:0000313" key="2">
    <source>
        <dbReference type="Proteomes" id="UP000286848"/>
    </source>
</evidence>
<proteinExistence type="predicted"/>
<dbReference type="Proteomes" id="UP000286848">
    <property type="component" value="Unassembled WGS sequence"/>
</dbReference>
<gene>
    <name evidence="1" type="ORF">LFYK43_02970</name>
</gene>
<sequence length="87" mass="9453">MNINVPEQPVFLTMTRADLIKLGYSQSQASRIIKMAKELLLKRGLGWYGKKGVDRVPVEAVDAVLGLKLSQLEGAPSGLSAVKEELS</sequence>
<dbReference type="RefSeq" id="WP_225419500.1">
    <property type="nucleotide sequence ID" value="NZ_BFFP01000003.1"/>
</dbReference>
<keyword evidence="2" id="KW-1185">Reference proteome</keyword>
<dbReference type="InterPro" id="IPR021512">
    <property type="entry name" value="DUF3173"/>
</dbReference>
<reference evidence="1 2" key="1">
    <citation type="journal article" date="2019" name="Int. J. Syst. Evol. Microbiol.">
        <title>Lactobacillus salitolerans sp. nov., a novel lactic acid bacterium isolated from spent mushroom substrates.</title>
        <authorList>
            <person name="Tohno M."/>
            <person name="Tanizawa Y."/>
            <person name="Kojima Y."/>
            <person name="Sakamoto M."/>
            <person name="Nakamura Y."/>
            <person name="Ohkuma M."/>
            <person name="Kobayashi H."/>
        </authorList>
    </citation>
    <scope>NUCLEOTIDE SEQUENCE [LARGE SCALE GENOMIC DNA]</scope>
    <source>
        <strain evidence="1 2">YK43</strain>
    </source>
</reference>
<dbReference type="Pfam" id="PF11372">
    <property type="entry name" value="DUF3173"/>
    <property type="match status" value="1"/>
</dbReference>
<organism evidence="1 2">
    <name type="scientific">Ligilactobacillus salitolerans</name>
    <dbReference type="NCBI Taxonomy" id="1808352"/>
    <lineage>
        <taxon>Bacteria</taxon>
        <taxon>Bacillati</taxon>
        <taxon>Bacillota</taxon>
        <taxon>Bacilli</taxon>
        <taxon>Lactobacillales</taxon>
        <taxon>Lactobacillaceae</taxon>
        <taxon>Ligilactobacillus</taxon>
    </lineage>
</organism>
<evidence type="ECO:0008006" key="3">
    <source>
        <dbReference type="Google" id="ProtNLM"/>
    </source>
</evidence>
<name>A0A401IQM8_9LACO</name>